<dbReference type="GO" id="GO:0016787">
    <property type="term" value="F:hydrolase activity"/>
    <property type="evidence" value="ECO:0007669"/>
    <property type="project" value="UniProtKB-KW"/>
</dbReference>
<dbReference type="PANTHER" id="PTHR35279:SF1">
    <property type="entry name" value="ARABINANASE_LEVANSUCRASE_INVERTASE"/>
    <property type="match status" value="1"/>
</dbReference>
<proteinExistence type="predicted"/>
<evidence type="ECO:0000313" key="3">
    <source>
        <dbReference type="Proteomes" id="UP000638648"/>
    </source>
</evidence>
<organism evidence="2 3">
    <name type="scientific">Actinopolymorpha pittospori</name>
    <dbReference type="NCBI Taxonomy" id="648752"/>
    <lineage>
        <taxon>Bacteria</taxon>
        <taxon>Bacillati</taxon>
        <taxon>Actinomycetota</taxon>
        <taxon>Actinomycetes</taxon>
        <taxon>Propionibacteriales</taxon>
        <taxon>Actinopolymorphaceae</taxon>
        <taxon>Actinopolymorpha</taxon>
    </lineage>
</organism>
<reference evidence="2" key="1">
    <citation type="submission" date="2020-10" db="EMBL/GenBank/DDBJ databases">
        <title>Sequencing the genomes of 1000 actinobacteria strains.</title>
        <authorList>
            <person name="Klenk H.-P."/>
        </authorList>
    </citation>
    <scope>NUCLEOTIDE SEQUENCE</scope>
    <source>
        <strain evidence="2">DSM 45354</strain>
    </source>
</reference>
<dbReference type="Proteomes" id="UP000638648">
    <property type="component" value="Unassembled WGS sequence"/>
</dbReference>
<keyword evidence="3" id="KW-1185">Reference proteome</keyword>
<dbReference type="AlphaFoldDB" id="A0A927N0U8"/>
<dbReference type="RefSeq" id="WP_192750743.1">
    <property type="nucleotide sequence ID" value="NZ_BAABJL010000109.1"/>
</dbReference>
<feature type="region of interest" description="Disordered" evidence="1">
    <location>
        <begin position="324"/>
        <end position="345"/>
    </location>
</feature>
<accession>A0A927N0U8</accession>
<keyword evidence="2" id="KW-0378">Hydrolase</keyword>
<feature type="compositionally biased region" description="Polar residues" evidence="1">
    <location>
        <begin position="336"/>
        <end position="345"/>
    </location>
</feature>
<evidence type="ECO:0000313" key="2">
    <source>
        <dbReference type="EMBL" id="MBE1606655.1"/>
    </source>
</evidence>
<protein>
    <submittedName>
        <fullName evidence="2">GH43/DUF377 family glycosyl hydrolase</fullName>
    </submittedName>
</protein>
<sequence>MTRPVDVPDTDPGFERLRTPEKAGRLLLAPSFLRTRFDALAVDCPFVFRHNGRAHMTYVGWDGVGYQTGLASSDDLVHWQPEGVIFGRDGRDDLRRHNAAMTSILRDNDLFGSGELIAQDSRYFATWHAYPDSGYETGPGVIGFAASPDLRSWEPVGGLLRPGEGGAWDAGGLYKSWLLRHDGLYYVFYNAKNQTTGSWREQTGVAVSEDLLTWTRPVDGPVLRNCGPGDFDERFASDPCVLRWGDRWVMFYFGLAADGHAREGWAWSTDLLTWTKGGTILLDVGPRGSIDSLHAHKPAVIADDAGRLHHFYCAVARREPVRVGDHEQREMRGISVATSPTSRLS</sequence>
<evidence type="ECO:0000256" key="1">
    <source>
        <dbReference type="SAM" id="MobiDB-lite"/>
    </source>
</evidence>
<dbReference type="InterPro" id="IPR023296">
    <property type="entry name" value="Glyco_hydro_beta-prop_sf"/>
</dbReference>
<dbReference type="PANTHER" id="PTHR35279">
    <property type="match status" value="1"/>
</dbReference>
<comment type="caution">
    <text evidence="2">The sequence shown here is derived from an EMBL/GenBank/DDBJ whole genome shotgun (WGS) entry which is preliminary data.</text>
</comment>
<gene>
    <name evidence="2" type="ORF">HEB94_003503</name>
</gene>
<dbReference type="EMBL" id="JADBEM010000001">
    <property type="protein sequence ID" value="MBE1606655.1"/>
    <property type="molecule type" value="Genomic_DNA"/>
</dbReference>
<dbReference type="Gene3D" id="2.115.10.20">
    <property type="entry name" value="Glycosyl hydrolase domain, family 43"/>
    <property type="match status" value="2"/>
</dbReference>
<dbReference type="SUPFAM" id="SSF75005">
    <property type="entry name" value="Arabinanase/levansucrase/invertase"/>
    <property type="match status" value="2"/>
</dbReference>
<name>A0A927N0U8_9ACTN</name>